<dbReference type="InterPro" id="IPR012677">
    <property type="entry name" value="Nucleotide-bd_a/b_plait_sf"/>
</dbReference>
<feature type="compositionally biased region" description="Polar residues" evidence="6">
    <location>
        <begin position="382"/>
        <end position="393"/>
    </location>
</feature>
<dbReference type="AlphaFoldDB" id="A0A6A6GMJ7"/>
<keyword evidence="5" id="KW-0694">RNA-binding</keyword>
<feature type="compositionally biased region" description="Basic and acidic residues" evidence="6">
    <location>
        <begin position="236"/>
        <end position="262"/>
    </location>
</feature>
<evidence type="ECO:0000256" key="2">
    <source>
        <dbReference type="ARBA" id="ARBA00005991"/>
    </source>
</evidence>
<dbReference type="GO" id="GO:0005730">
    <property type="term" value="C:nucleolus"/>
    <property type="evidence" value="ECO:0007669"/>
    <property type="project" value="TreeGrafter"/>
</dbReference>
<dbReference type="Pfam" id="PF03467">
    <property type="entry name" value="Smg4_UPF3"/>
    <property type="match status" value="1"/>
</dbReference>
<feature type="region of interest" description="Disordered" evidence="6">
    <location>
        <begin position="1"/>
        <end position="23"/>
    </location>
</feature>
<evidence type="ECO:0000256" key="5">
    <source>
        <dbReference type="PROSITE-ProRule" id="PRU00176"/>
    </source>
</evidence>
<dbReference type="Gene3D" id="3.30.70.330">
    <property type="match status" value="2"/>
</dbReference>
<dbReference type="PROSITE" id="PS50102">
    <property type="entry name" value="RRM"/>
    <property type="match status" value="1"/>
</dbReference>
<evidence type="ECO:0000256" key="1">
    <source>
        <dbReference type="ARBA" id="ARBA00004123"/>
    </source>
</evidence>
<dbReference type="InterPro" id="IPR005120">
    <property type="entry name" value="UPF3_dom"/>
</dbReference>
<dbReference type="InterPro" id="IPR000504">
    <property type="entry name" value="RRM_dom"/>
</dbReference>
<keyword evidence="4" id="KW-0539">Nucleus</keyword>
<evidence type="ECO:0000313" key="9">
    <source>
        <dbReference type="Proteomes" id="UP000799538"/>
    </source>
</evidence>
<comment type="subcellular location">
    <subcellularLocation>
        <location evidence="1">Nucleus</location>
    </subcellularLocation>
</comment>
<feature type="domain" description="RRM" evidence="7">
    <location>
        <begin position="409"/>
        <end position="475"/>
    </location>
</feature>
<gene>
    <name evidence="8" type="ORF">BDZ85DRAFT_316407</name>
</gene>
<evidence type="ECO:0000313" key="8">
    <source>
        <dbReference type="EMBL" id="KAF2226965.1"/>
    </source>
</evidence>
<dbReference type="InterPro" id="IPR039722">
    <property type="entry name" value="Upf3"/>
</dbReference>
<dbReference type="GO" id="GO:0045727">
    <property type="term" value="P:positive regulation of translation"/>
    <property type="evidence" value="ECO:0007669"/>
    <property type="project" value="TreeGrafter"/>
</dbReference>
<dbReference type="PANTHER" id="PTHR13112">
    <property type="entry name" value="UPF3 REGULATOR OF NONSENSE TRANSCRIPTS-LIKE PROTEIN"/>
    <property type="match status" value="1"/>
</dbReference>
<name>A0A6A6GMJ7_9PEZI</name>
<feature type="compositionally biased region" description="Low complexity" evidence="6">
    <location>
        <begin position="263"/>
        <end position="278"/>
    </location>
</feature>
<comment type="similarity">
    <text evidence="2">Belongs to the RENT3 family.</text>
</comment>
<dbReference type="SUPFAM" id="SSF54928">
    <property type="entry name" value="RNA-binding domain, RBD"/>
    <property type="match status" value="2"/>
</dbReference>
<evidence type="ECO:0000256" key="6">
    <source>
        <dbReference type="SAM" id="MobiDB-lite"/>
    </source>
</evidence>
<dbReference type="OrthoDB" id="18087at2759"/>
<feature type="region of interest" description="Disordered" evidence="6">
    <location>
        <begin position="486"/>
        <end position="528"/>
    </location>
</feature>
<dbReference type="Proteomes" id="UP000799538">
    <property type="component" value="Unassembled WGS sequence"/>
</dbReference>
<reference evidence="9" key="1">
    <citation type="journal article" date="2020" name="Stud. Mycol.">
        <title>101 Dothideomycetes genomes: A test case for predicting lifestyles and emergence of pathogens.</title>
        <authorList>
            <person name="Haridas S."/>
            <person name="Albert R."/>
            <person name="Binder M."/>
            <person name="Bloem J."/>
            <person name="LaButti K."/>
            <person name="Salamov A."/>
            <person name="Andreopoulos B."/>
            <person name="Baker S."/>
            <person name="Barry K."/>
            <person name="Bills G."/>
            <person name="Bluhm B."/>
            <person name="Cannon C."/>
            <person name="Castanera R."/>
            <person name="Culley D."/>
            <person name="Daum C."/>
            <person name="Ezra D."/>
            <person name="Gonzalez J."/>
            <person name="Henrissat B."/>
            <person name="Kuo A."/>
            <person name="Liang C."/>
            <person name="Lipzen A."/>
            <person name="Lutzoni F."/>
            <person name="Magnuson J."/>
            <person name="Mondo S."/>
            <person name="Nolan M."/>
            <person name="Ohm R."/>
            <person name="Pangilinan J."/>
            <person name="Park H.-J."/>
            <person name="Ramirez L."/>
            <person name="Alfaro M."/>
            <person name="Sun H."/>
            <person name="Tritt A."/>
            <person name="Yoshinaga Y."/>
            <person name="Zwiers L.-H."/>
            <person name="Turgeon B."/>
            <person name="Goodwin S."/>
            <person name="Spatafora J."/>
            <person name="Crous P."/>
            <person name="Grigoriev I."/>
        </authorList>
    </citation>
    <scope>NUCLEOTIDE SEQUENCE [LARGE SCALE GENOMIC DNA]</scope>
    <source>
        <strain evidence="9">CECT 20119</strain>
    </source>
</reference>
<evidence type="ECO:0000256" key="3">
    <source>
        <dbReference type="ARBA" id="ARBA00023161"/>
    </source>
</evidence>
<evidence type="ECO:0000256" key="4">
    <source>
        <dbReference type="ARBA" id="ARBA00023242"/>
    </source>
</evidence>
<feature type="compositionally biased region" description="Basic and acidic residues" evidence="6">
    <location>
        <begin position="217"/>
        <end position="229"/>
    </location>
</feature>
<feature type="compositionally biased region" description="Low complexity" evidence="6">
    <location>
        <begin position="513"/>
        <end position="528"/>
    </location>
</feature>
<dbReference type="CDD" id="cd00590">
    <property type="entry name" value="RRM_SF"/>
    <property type="match status" value="1"/>
</dbReference>
<dbReference type="CDD" id="cd12455">
    <property type="entry name" value="RRM_like_Smg4_UPF3"/>
    <property type="match status" value="1"/>
</dbReference>
<dbReference type="GO" id="GO:0005737">
    <property type="term" value="C:cytoplasm"/>
    <property type="evidence" value="ECO:0007669"/>
    <property type="project" value="TreeGrafter"/>
</dbReference>
<evidence type="ECO:0000259" key="7">
    <source>
        <dbReference type="PROSITE" id="PS50102"/>
    </source>
</evidence>
<feature type="region of interest" description="Disordered" evidence="6">
    <location>
        <begin position="208"/>
        <end position="420"/>
    </location>
</feature>
<dbReference type="PANTHER" id="PTHR13112:SF0">
    <property type="entry name" value="FI21285P1"/>
    <property type="match status" value="1"/>
</dbReference>
<feature type="compositionally biased region" description="Low complexity" evidence="6">
    <location>
        <begin position="1"/>
        <end position="17"/>
    </location>
</feature>
<dbReference type="EMBL" id="ML992502">
    <property type="protein sequence ID" value="KAF2226965.1"/>
    <property type="molecule type" value="Genomic_DNA"/>
</dbReference>
<protein>
    <submittedName>
        <fullName evidence="8">Smg-4/UPF3 family-domain-containing protein</fullName>
    </submittedName>
</protein>
<dbReference type="InterPro" id="IPR035979">
    <property type="entry name" value="RBD_domain_sf"/>
</dbReference>
<organism evidence="8 9">
    <name type="scientific">Elsinoe ampelina</name>
    <dbReference type="NCBI Taxonomy" id="302913"/>
    <lineage>
        <taxon>Eukaryota</taxon>
        <taxon>Fungi</taxon>
        <taxon>Dikarya</taxon>
        <taxon>Ascomycota</taxon>
        <taxon>Pezizomycotina</taxon>
        <taxon>Dothideomycetes</taxon>
        <taxon>Dothideomycetidae</taxon>
        <taxon>Myriangiales</taxon>
        <taxon>Elsinoaceae</taxon>
        <taxon>Elsinoe</taxon>
    </lineage>
</organism>
<proteinExistence type="inferred from homology"/>
<sequence>MPPKSASNANASAPTPAGIINVNPTTLQPAQAKSARLKVVVRRLPPGLTREEFETSFGEEWKIGGGKIDWIEYRTGKIRSPGKHPEQSRAYLHLTSESHVKPFENKFLAITFHDAKGTHRHPDLKYLPPTLEFASLQRVPTGKPRFDSRQGLIDQDPEYMAFLEGETMAIPKAPAIDSNLTERTKEHVTSTPLIEALREKKAAKAKALAAKAAKQAPKAEEQASPEKAKTVKGRKGRDEAKPVVKDVKNKELTKTSNKESRPAPDAQAPAAATASPPLARRRERAPANIKSMLQRDLGLAPSPRKSNKDTPQAELTPSPDKKGQLQPTEPLAASSRNARLKKDGQTAAKAAPTEAGKGHVNAQAPPRAPKSGQGASVPTPANPTALTPQSGNQTTRPPKAPAKPSPGATKAYLKHANASQGVTEELLRTALATFGEILSLEIDKRKGTALAEFKTTESLAAAMAKRSVPVAQGAVEVLEYKEKPAGTARGVGSGRGTNRGHRGRGGSRGASGGTPPVAAATAATANPG</sequence>
<dbReference type="GO" id="GO:0003729">
    <property type="term" value="F:mRNA binding"/>
    <property type="evidence" value="ECO:0007669"/>
    <property type="project" value="TreeGrafter"/>
</dbReference>
<keyword evidence="3" id="KW-0866">Nonsense-mediated mRNA decay</keyword>
<dbReference type="GO" id="GO:0000184">
    <property type="term" value="P:nuclear-transcribed mRNA catabolic process, nonsense-mediated decay"/>
    <property type="evidence" value="ECO:0007669"/>
    <property type="project" value="UniProtKB-KW"/>
</dbReference>
<accession>A0A6A6GMJ7</accession>
<keyword evidence="9" id="KW-1185">Reference proteome</keyword>